<evidence type="ECO:0000256" key="1">
    <source>
        <dbReference type="ARBA" id="ARBA00003236"/>
    </source>
</evidence>
<evidence type="ECO:0000259" key="10">
    <source>
        <dbReference type="PROSITE" id="PS51677"/>
    </source>
</evidence>
<dbReference type="InterPro" id="IPR002509">
    <property type="entry name" value="NODB_dom"/>
</dbReference>
<dbReference type="GO" id="GO:0005737">
    <property type="term" value="C:cytoplasm"/>
    <property type="evidence" value="ECO:0007669"/>
    <property type="project" value="UniProtKB-SubCell"/>
</dbReference>
<gene>
    <name evidence="11" type="ORF">BSZ19_12315</name>
</gene>
<protein>
    <recommendedName>
        <fullName evidence="4">Chitooligosaccharide deacetylase</fullName>
    </recommendedName>
    <alternativeName>
        <fullName evidence="9">Nodulation protein B</fullName>
    </alternativeName>
</protein>
<comment type="similarity">
    <text evidence="3">Belongs to the polysaccharide deacetylase family.</text>
</comment>
<comment type="caution">
    <text evidence="11">The sequence shown here is derived from an EMBL/GenBank/DDBJ whole genome shotgun (WGS) entry which is preliminary data.</text>
</comment>
<comment type="function">
    <text evidence="1">Is involved in generating a small heat-stable compound (Nod), an acylated oligomer of N-acetylglucosamine, that stimulates mitosis in various plant protoplasts.</text>
</comment>
<evidence type="ECO:0000256" key="8">
    <source>
        <dbReference type="ARBA" id="ARBA00022801"/>
    </source>
</evidence>
<dbReference type="InterPro" id="IPR011330">
    <property type="entry name" value="Glyco_hydro/deAcase_b/a-brl"/>
</dbReference>
<comment type="subcellular location">
    <subcellularLocation>
        <location evidence="2">Cytoplasm</location>
    </subcellularLocation>
</comment>
<evidence type="ECO:0000256" key="6">
    <source>
        <dbReference type="ARBA" id="ARBA00022490"/>
    </source>
</evidence>
<dbReference type="Pfam" id="PF01522">
    <property type="entry name" value="Polysacc_deac_1"/>
    <property type="match status" value="1"/>
</dbReference>
<dbReference type="PANTHER" id="PTHR10587">
    <property type="entry name" value="GLYCOSYL TRANSFERASE-RELATED"/>
    <property type="match status" value="1"/>
</dbReference>
<proteinExistence type="inferred from homology"/>
<dbReference type="GO" id="GO:0046872">
    <property type="term" value="F:metal ion binding"/>
    <property type="evidence" value="ECO:0007669"/>
    <property type="project" value="UniProtKB-KW"/>
</dbReference>
<keyword evidence="7" id="KW-0479">Metal-binding</keyword>
<evidence type="ECO:0000256" key="5">
    <source>
        <dbReference type="ARBA" id="ARBA00022458"/>
    </source>
</evidence>
<dbReference type="GO" id="GO:0016810">
    <property type="term" value="F:hydrolase activity, acting on carbon-nitrogen (but not peptide) bonds"/>
    <property type="evidence" value="ECO:0007669"/>
    <property type="project" value="InterPro"/>
</dbReference>
<dbReference type="PROSITE" id="PS51677">
    <property type="entry name" value="NODB"/>
    <property type="match status" value="1"/>
</dbReference>
<dbReference type="AlphaFoldDB" id="A0A1Y2JV89"/>
<dbReference type="GO" id="GO:0005975">
    <property type="term" value="P:carbohydrate metabolic process"/>
    <property type="evidence" value="ECO:0007669"/>
    <property type="project" value="InterPro"/>
</dbReference>
<dbReference type="NCBIfam" id="TIGR04243">
    <property type="entry name" value="nodulat_NodB"/>
    <property type="match status" value="1"/>
</dbReference>
<dbReference type="GO" id="GO:0016020">
    <property type="term" value="C:membrane"/>
    <property type="evidence" value="ECO:0007669"/>
    <property type="project" value="TreeGrafter"/>
</dbReference>
<reference evidence="11 12" key="1">
    <citation type="submission" date="2017-03" db="EMBL/GenBank/DDBJ databases">
        <title>Whole genome sequences of fourteen strains of Bradyrhizobium canariense and one strain of Bradyrhizobium japonicum isolated from Lupinus (Papilionoideae: Genisteae) species in Algeria.</title>
        <authorList>
            <person name="Crovadore J."/>
            <person name="Chekireb D."/>
            <person name="Brachmann A."/>
            <person name="Chablais R."/>
            <person name="Cochard B."/>
            <person name="Lefort F."/>
        </authorList>
    </citation>
    <scope>NUCLEOTIDE SEQUENCE [LARGE SCALE GENOMIC DNA]</scope>
    <source>
        <strain evidence="11 12">UBMA197</strain>
    </source>
</reference>
<keyword evidence="8" id="KW-0378">Hydrolase</keyword>
<evidence type="ECO:0000313" key="11">
    <source>
        <dbReference type="EMBL" id="OSJ34415.1"/>
    </source>
</evidence>
<dbReference type="PANTHER" id="PTHR10587:SF133">
    <property type="entry name" value="CHITIN DEACETYLASE 1-RELATED"/>
    <property type="match status" value="1"/>
</dbReference>
<dbReference type="Proteomes" id="UP000193335">
    <property type="component" value="Unassembled WGS sequence"/>
</dbReference>
<sequence length="225" mass="24304">MTSTNDVTEARSEYAEAGGEQCVYLTFDDGPNPLCTPAILDVLAQHRAPATFCVIGAYAAGQPELIQRIIAEGHEIANHTMTHPELSKCMPDEVEYEILTTNKVIGMACPRASVRHMRAPYGIWSKEALAASAKADLAALHWSVDPQDWSRPGVEAIVAAVLASLQPGAIVLLHDGCPPDELGRCPHAGRRDQTVMALAQLIPALHDRGFAIRSLPQPNRIDQCP</sequence>
<evidence type="ECO:0000256" key="7">
    <source>
        <dbReference type="ARBA" id="ARBA00022723"/>
    </source>
</evidence>
<evidence type="ECO:0000313" key="12">
    <source>
        <dbReference type="Proteomes" id="UP000193335"/>
    </source>
</evidence>
<keyword evidence="6" id="KW-0963">Cytoplasm</keyword>
<evidence type="ECO:0000256" key="2">
    <source>
        <dbReference type="ARBA" id="ARBA00004496"/>
    </source>
</evidence>
<dbReference type="Gene3D" id="3.20.20.370">
    <property type="entry name" value="Glycoside hydrolase/deacetylase"/>
    <property type="match status" value="1"/>
</dbReference>
<dbReference type="RefSeq" id="WP_085399768.1">
    <property type="nucleotide sequence ID" value="NZ_NAFL01000232.1"/>
</dbReference>
<evidence type="ECO:0000256" key="9">
    <source>
        <dbReference type="ARBA" id="ARBA00032976"/>
    </source>
</evidence>
<dbReference type="SUPFAM" id="SSF88713">
    <property type="entry name" value="Glycoside hydrolase/deacetylase"/>
    <property type="match status" value="1"/>
</dbReference>
<accession>A0A1Y2JV89</accession>
<keyword evidence="5" id="KW-0536">Nodulation</keyword>
<feature type="domain" description="NodB homology" evidence="10">
    <location>
        <begin position="21"/>
        <end position="213"/>
    </location>
</feature>
<dbReference type="InterPro" id="IPR050248">
    <property type="entry name" value="Polysacc_deacetylase_ArnD"/>
</dbReference>
<dbReference type="InterPro" id="IPR026402">
    <property type="entry name" value="Nodulat_NodB"/>
</dbReference>
<name>A0A1Y2JV89_BRAJP</name>
<organism evidence="11 12">
    <name type="scientific">Bradyrhizobium japonicum</name>
    <dbReference type="NCBI Taxonomy" id="375"/>
    <lineage>
        <taxon>Bacteria</taxon>
        <taxon>Pseudomonadati</taxon>
        <taxon>Pseudomonadota</taxon>
        <taxon>Alphaproteobacteria</taxon>
        <taxon>Hyphomicrobiales</taxon>
        <taxon>Nitrobacteraceae</taxon>
        <taxon>Bradyrhizobium</taxon>
    </lineage>
</organism>
<evidence type="ECO:0000256" key="4">
    <source>
        <dbReference type="ARBA" id="ARBA00020071"/>
    </source>
</evidence>
<dbReference type="EMBL" id="NAFL01000232">
    <property type="protein sequence ID" value="OSJ34415.1"/>
    <property type="molecule type" value="Genomic_DNA"/>
</dbReference>
<evidence type="ECO:0000256" key="3">
    <source>
        <dbReference type="ARBA" id="ARBA00010973"/>
    </source>
</evidence>